<protein>
    <submittedName>
        <fullName evidence="1">Uncharacterized protein</fullName>
    </submittedName>
</protein>
<gene>
    <name evidence="1" type="ORF">H9Q19_00525</name>
</gene>
<keyword evidence="2" id="KW-1185">Reference proteome</keyword>
<dbReference type="GeneID" id="301704071"/>
<dbReference type="Proteomes" id="UP000680625">
    <property type="component" value="Chromosome"/>
</dbReference>
<sequence>MRITQDTVLIINHQHTSTGQLDHYFEQNKQHVVQNPLYRSCFESFLSYLPIFSTLTGVRALLGISDIETALLLPTGGYSKVCTISPCLEINEALPTIRKDAWLEIFGIKGLLTICQVVLKVLRVIINYFKRVCGDITPTSADIDPKKQPMFPPKSAQEEIYDFLG</sequence>
<proteinExistence type="predicted"/>
<evidence type="ECO:0000313" key="1">
    <source>
        <dbReference type="EMBL" id="QVE49185.1"/>
    </source>
</evidence>
<organism evidence="1 2">
    <name type="scientific">Chlamydia crocodili</name>
    <dbReference type="NCBI Taxonomy" id="2766982"/>
    <lineage>
        <taxon>Bacteria</taxon>
        <taxon>Pseudomonadati</taxon>
        <taxon>Chlamydiota</taxon>
        <taxon>Chlamydiia</taxon>
        <taxon>Chlamydiales</taxon>
        <taxon>Chlamydiaceae</taxon>
        <taxon>Chlamydia/Chlamydophila group</taxon>
        <taxon>Chlamydia</taxon>
    </lineage>
</organism>
<dbReference type="EMBL" id="CP060791">
    <property type="protein sequence ID" value="QVE49185.1"/>
    <property type="molecule type" value="Genomic_DNA"/>
</dbReference>
<dbReference type="RefSeq" id="WP_213241189.1">
    <property type="nucleotide sequence ID" value="NZ_CP060791.1"/>
</dbReference>
<reference evidence="1 2" key="1">
    <citation type="submission" date="2020-08" db="EMBL/GenBank/DDBJ databases">
        <title>Isolation and characterization of novel Chlamydia from Siamese crocodiles (Crocodylus siamensis).</title>
        <authorList>
            <person name="Sariya L."/>
        </authorList>
    </citation>
    <scope>NUCLEOTIDE SEQUENCE [LARGE SCALE GENOMIC DNA]</scope>
    <source>
        <strain evidence="1 2">No. 12</strain>
    </source>
</reference>
<name>A0ABX8CDU4_9CHLA</name>
<accession>A0ABX8CDU4</accession>
<evidence type="ECO:0000313" key="2">
    <source>
        <dbReference type="Proteomes" id="UP000680625"/>
    </source>
</evidence>